<dbReference type="Pfam" id="PF13832">
    <property type="entry name" value="zf-HC5HC2H_2"/>
    <property type="match status" value="1"/>
</dbReference>
<organism evidence="12 13">
    <name type="scientific">Ceratocystis fimbriata CBS 114723</name>
    <dbReference type="NCBI Taxonomy" id="1035309"/>
    <lineage>
        <taxon>Eukaryota</taxon>
        <taxon>Fungi</taxon>
        <taxon>Dikarya</taxon>
        <taxon>Ascomycota</taxon>
        <taxon>Pezizomycotina</taxon>
        <taxon>Sordariomycetes</taxon>
        <taxon>Hypocreomycetidae</taxon>
        <taxon>Microascales</taxon>
        <taxon>Ceratocystidaceae</taxon>
        <taxon>Ceratocystis</taxon>
    </lineage>
</organism>
<feature type="domain" description="PHD-type" evidence="10">
    <location>
        <begin position="521"/>
        <end position="571"/>
    </location>
</feature>
<dbReference type="InterPro" id="IPR001965">
    <property type="entry name" value="Znf_PHD"/>
</dbReference>
<reference evidence="12 13" key="2">
    <citation type="journal article" date="2013" name="IMA Fungus">
        <title>IMA Genome-F 1: Ceratocystis fimbriata: Draft nuclear genome sequence for the plant pathogen, Ceratocystis fimbriata.</title>
        <authorList>
            <person name="Wilken P.M."/>
            <person name="Steenkamp E.T."/>
            <person name="Wingfield M.J."/>
            <person name="de Beer Z.W."/>
            <person name="Wingfield B.D."/>
        </authorList>
    </citation>
    <scope>NUCLEOTIDE SEQUENCE [LARGE SCALE GENOMIC DNA]</scope>
    <source>
        <strain evidence="12 13">CBS 114723</strain>
    </source>
</reference>
<dbReference type="Pfam" id="PF10513">
    <property type="entry name" value="EPL1"/>
    <property type="match status" value="1"/>
</dbReference>
<keyword evidence="2" id="KW-0479">Metal-binding</keyword>
<dbReference type="InterPro" id="IPR019787">
    <property type="entry name" value="Znf_PHD-finger"/>
</dbReference>
<feature type="region of interest" description="Disordered" evidence="9">
    <location>
        <begin position="1242"/>
        <end position="1345"/>
    </location>
</feature>
<dbReference type="PROSITE" id="PS01359">
    <property type="entry name" value="ZF_PHD_1"/>
    <property type="match status" value="1"/>
</dbReference>
<dbReference type="SUPFAM" id="SSF57903">
    <property type="entry name" value="FYVE/PHD zinc finger"/>
    <property type="match status" value="1"/>
</dbReference>
<evidence type="ECO:0000259" key="11">
    <source>
        <dbReference type="PROSITE" id="PS51805"/>
    </source>
</evidence>
<keyword evidence="8" id="KW-0175">Coiled coil</keyword>
<dbReference type="CDD" id="cd15492">
    <property type="entry name" value="PHD_BRPF_JADE_like"/>
    <property type="match status" value="1"/>
</dbReference>
<feature type="region of interest" description="Disordered" evidence="9">
    <location>
        <begin position="269"/>
        <end position="303"/>
    </location>
</feature>
<evidence type="ECO:0000259" key="10">
    <source>
        <dbReference type="PROSITE" id="PS50016"/>
    </source>
</evidence>
<feature type="compositionally biased region" description="Polar residues" evidence="9">
    <location>
        <begin position="1320"/>
        <end position="1338"/>
    </location>
</feature>
<keyword evidence="5" id="KW-0862">Zinc</keyword>
<evidence type="ECO:0000256" key="1">
    <source>
        <dbReference type="ARBA" id="ARBA00004123"/>
    </source>
</evidence>
<keyword evidence="13" id="KW-1185">Reference proteome</keyword>
<feature type="compositionally biased region" description="Low complexity" evidence="9">
    <location>
        <begin position="388"/>
        <end position="399"/>
    </location>
</feature>
<dbReference type="OrthoDB" id="20839at2759"/>
<feature type="compositionally biased region" description="Low complexity" evidence="9">
    <location>
        <begin position="1103"/>
        <end position="1119"/>
    </location>
</feature>
<dbReference type="InterPro" id="IPR050701">
    <property type="entry name" value="Histone_Mod_Regulator"/>
</dbReference>
<feature type="compositionally biased region" description="Basic and acidic residues" evidence="9">
    <location>
        <begin position="1275"/>
        <end position="1285"/>
    </location>
</feature>
<evidence type="ECO:0000256" key="9">
    <source>
        <dbReference type="SAM" id="MobiDB-lite"/>
    </source>
</evidence>
<feature type="compositionally biased region" description="Polar residues" evidence="9">
    <location>
        <begin position="1489"/>
        <end position="1498"/>
    </location>
</feature>
<dbReference type="CDD" id="cd15670">
    <property type="entry name" value="ePHD_BRPF"/>
    <property type="match status" value="1"/>
</dbReference>
<dbReference type="STRING" id="1035309.A0A2C5WVA6"/>
<dbReference type="Gene3D" id="3.30.40.10">
    <property type="entry name" value="Zinc/RING finger domain, C3HC4 (zinc finger)"/>
    <property type="match status" value="2"/>
</dbReference>
<evidence type="ECO:0000256" key="6">
    <source>
        <dbReference type="ARBA" id="ARBA00023242"/>
    </source>
</evidence>
<keyword evidence="3" id="KW-0677">Repeat</keyword>
<evidence type="ECO:0000313" key="12">
    <source>
        <dbReference type="EMBL" id="PHH49713.1"/>
    </source>
</evidence>
<feature type="region of interest" description="Disordered" evidence="9">
    <location>
        <begin position="1374"/>
        <end position="1425"/>
    </location>
</feature>
<dbReference type="Pfam" id="PF13831">
    <property type="entry name" value="PHD_2"/>
    <property type="match status" value="1"/>
</dbReference>
<proteinExistence type="predicted"/>
<feature type="domain" description="PHD-type" evidence="11">
    <location>
        <begin position="575"/>
        <end position="694"/>
    </location>
</feature>
<keyword evidence="4 7" id="KW-0863">Zinc-finger</keyword>
<accession>A0A2C5WVA6</accession>
<feature type="compositionally biased region" description="Low complexity" evidence="9">
    <location>
        <begin position="745"/>
        <end position="762"/>
    </location>
</feature>
<feature type="compositionally biased region" description="Low complexity" evidence="9">
    <location>
        <begin position="508"/>
        <end position="517"/>
    </location>
</feature>
<dbReference type="PROSITE" id="PS51805">
    <property type="entry name" value="EPHD"/>
    <property type="match status" value="1"/>
</dbReference>
<reference evidence="12 13" key="1">
    <citation type="journal article" date="2013" name="Fungal Biol.">
        <title>Analysis of microsatellite markers in the genome of the plant pathogen Ceratocystis fimbriata.</title>
        <authorList>
            <person name="Simpson M.C."/>
            <person name="Wilken P.M."/>
            <person name="Coetzee M.P."/>
            <person name="Wingfield M.J."/>
            <person name="Wingfield B.D."/>
        </authorList>
    </citation>
    <scope>NUCLEOTIDE SEQUENCE [LARGE SCALE GENOMIC DNA]</scope>
    <source>
        <strain evidence="12 13">CBS 114723</strain>
    </source>
</reference>
<dbReference type="InterPro" id="IPR019542">
    <property type="entry name" value="Enhancer_polycomb-like_N"/>
</dbReference>
<comment type="subcellular location">
    <subcellularLocation>
        <location evidence="1">Nucleus</location>
    </subcellularLocation>
</comment>
<dbReference type="PANTHER" id="PTHR13793">
    <property type="entry name" value="PHD FINGER PROTEINS"/>
    <property type="match status" value="1"/>
</dbReference>
<feature type="region of interest" description="Disordered" evidence="9">
    <location>
        <begin position="481"/>
        <end position="521"/>
    </location>
</feature>
<evidence type="ECO:0000256" key="3">
    <source>
        <dbReference type="ARBA" id="ARBA00022737"/>
    </source>
</evidence>
<dbReference type="GO" id="GO:0006357">
    <property type="term" value="P:regulation of transcription by RNA polymerase II"/>
    <property type="evidence" value="ECO:0007669"/>
    <property type="project" value="TreeGrafter"/>
</dbReference>
<comment type="caution">
    <text evidence="12">The sequence shown here is derived from an EMBL/GenBank/DDBJ whole genome shotgun (WGS) entry which is preliminary data.</text>
</comment>
<keyword evidence="6" id="KW-0539">Nucleus</keyword>
<evidence type="ECO:0000256" key="5">
    <source>
        <dbReference type="ARBA" id="ARBA00022833"/>
    </source>
</evidence>
<dbReference type="GO" id="GO:0008270">
    <property type="term" value="F:zinc ion binding"/>
    <property type="evidence" value="ECO:0007669"/>
    <property type="project" value="UniProtKB-KW"/>
</dbReference>
<feature type="compositionally biased region" description="Basic residues" evidence="9">
    <location>
        <begin position="136"/>
        <end position="158"/>
    </location>
</feature>
<feature type="region of interest" description="Disordered" evidence="9">
    <location>
        <begin position="1"/>
        <end position="36"/>
    </location>
</feature>
<dbReference type="PANTHER" id="PTHR13793:SF107">
    <property type="entry name" value="BROMODOMAIN-CONTAINING PROTEIN HOMOLOG"/>
    <property type="match status" value="1"/>
</dbReference>
<feature type="compositionally biased region" description="Low complexity" evidence="9">
    <location>
        <begin position="159"/>
        <end position="194"/>
    </location>
</feature>
<feature type="region of interest" description="Disordered" evidence="9">
    <location>
        <begin position="380"/>
        <end position="424"/>
    </location>
</feature>
<dbReference type="InterPro" id="IPR011011">
    <property type="entry name" value="Znf_FYVE_PHD"/>
</dbReference>
<evidence type="ECO:0000256" key="8">
    <source>
        <dbReference type="SAM" id="Coils"/>
    </source>
</evidence>
<evidence type="ECO:0000313" key="13">
    <source>
        <dbReference type="Proteomes" id="UP000222788"/>
    </source>
</evidence>
<dbReference type="SMART" id="SM00249">
    <property type="entry name" value="PHD"/>
    <property type="match status" value="2"/>
</dbReference>
<evidence type="ECO:0000256" key="2">
    <source>
        <dbReference type="ARBA" id="ARBA00022723"/>
    </source>
</evidence>
<feature type="region of interest" description="Disordered" evidence="9">
    <location>
        <begin position="1103"/>
        <end position="1156"/>
    </location>
</feature>
<dbReference type="InterPro" id="IPR013083">
    <property type="entry name" value="Znf_RING/FYVE/PHD"/>
</dbReference>
<feature type="compositionally biased region" description="Basic and acidic residues" evidence="9">
    <location>
        <begin position="1252"/>
        <end position="1267"/>
    </location>
</feature>
<feature type="coiled-coil region" evidence="8">
    <location>
        <begin position="1560"/>
        <end position="1587"/>
    </location>
</feature>
<protein>
    <submittedName>
        <fullName evidence="12">NuA3 HAT complex component NTO1</fullName>
    </submittedName>
</protein>
<dbReference type="FunFam" id="3.30.40.10:FF:000007">
    <property type="entry name" value="Bromodomain containing 1, isoform CRA_b"/>
    <property type="match status" value="1"/>
</dbReference>
<dbReference type="PROSITE" id="PS50016">
    <property type="entry name" value="ZF_PHD_2"/>
    <property type="match status" value="1"/>
</dbReference>
<evidence type="ECO:0000256" key="4">
    <source>
        <dbReference type="ARBA" id="ARBA00022771"/>
    </source>
</evidence>
<sequence length="1593" mass="173028">MIQKPHPSPHVQGKPSGTPTGRRRGRPPGSTNAARAARLAAAAAAAAAAASGTVPGVDAVPGAVVSPTSTSLGAVPKRRRYIPGGPGGGGRFVDEEGVTIPAIASAASVAHKAAAAAARAARIEQQRLHRLHYAQQNRHSHQYSHSHSHINYQRRQRSPHSPYSSSNSSQSSHSPCSSRSSHSPRSPHSPYSPSTGVASVATRVARNPRRRRDGIEDSEEFGSAAAVAAAVAQSEGYKPREERGWEEFHPDLELDARFKVFNAAEVDGTALESPTTAQETIPLPPTTPPKRKVGRPPRDPSAYSGMTATLGRTPIVLPIHNQTPKERLDLKRPSYRRTDRTSLFESKVPDSDCQISEAVARVGFQQTNQYQRPAHRLIKANDGGWESNNNNNNRNGNNNDIDIDEASTGDTDASTGAIPGTSGASVVVDRSFGRVEYDMDEQDDKWLEAINRERQAADVEPVTRELLEITITKIEKEWHALEKRIPKPNPKPPQTQRPRSSSAAAVNGEAGAGPSSGEEPDSKCAICDDGDCENTNAIVFCDGCDLAVHQECYGVPFIPEGQWLCRKCQLIGRGIPTCIFCPNTDGAFKQTNTSKWAHLLCAMWIPEVSLGNHTFMEPIMEVDKVPKTRWRLSCYICEQRMGACIQCSNKNCFQAFHVTCARRARLFLKMKTSQGVLVVLDGAMTLKAFCDRHCPLDYIETSKVAEATRAARHFYRKKMRGRFWADSESTAALITAQYSVAYDSTESSSGSMGASSAYGTGTNTKGRSGERRKSIVWKLPSGAPVIPSSVFDAVDTAMARFSLRKRREFVADVCRYWTLKREARRGAALLKRLQLQMETFPSMELTRRNFVSMGPTGRARLQRRIEFVDMLVHDLNHLRSLSRTLVQREAIKLRAAKAEKDFVDTCYFPVARDIATIIEKAQSLDNNVFSTGLSALQRRIHARFYTTTLTFARDFADVVSAGIASEGNALARPIAYGLEAPPTKQKYSDIHARKTLGKHIINSVQPCFETAVITEAAVLQRPVDELRKELEEVLRAATELRVDELIGQSQGEDSVMPDAPLPGEPVAEDVVMSEAHQDTKETMAKTPLENIAHDAHVLEKPISQTTPPQTTESSLPPSSALGPQDSVDKSVHMLQSTNQNQPPPTPPQSTSNMSFLSDVSAPLPCNVLTDGGPLWYLSDFGVEGLSVVDQYSCDETVHALSEELTDLEDEELKGLDRDIERALGLASGVKIQIPNRPLVKVQATQMGSSMSEAKEQPEEQPEERSERCPPNQNAPEKESLGKDVDMVDVIASTEPQPVGPANDPDATPDSVDDDSAPPRNTASGSEDTPEPATSTPPTDSAYLPTSPRCAASVAISLEAPQITVTDASLATSIANGCDSEPASAADPDNQATADPVTNPRHTSPSRTATHKAPMSPPPLSPYKSATVPSLLPSLKLHPFESTLPLHPAPQSVLSELSDVSSLPDIDGDADLKDGEGEAEAEADPAAQDTAHNQTQPSVQDEADTHVEAQDNEEGTVQENVNFDPLASTIAPSDNNLDLLLVTANKDTLPLITRATRANVAAAREAEAQQLELEQRELELERKKRTRSSTRTRK</sequence>
<evidence type="ECO:0000256" key="7">
    <source>
        <dbReference type="PROSITE-ProRule" id="PRU00146"/>
    </source>
</evidence>
<name>A0A2C5WVA6_9PEZI</name>
<dbReference type="GO" id="GO:0005634">
    <property type="term" value="C:nucleus"/>
    <property type="evidence" value="ECO:0007669"/>
    <property type="project" value="UniProtKB-SubCell"/>
</dbReference>
<dbReference type="InterPro" id="IPR019786">
    <property type="entry name" value="Zinc_finger_PHD-type_CS"/>
</dbReference>
<feature type="region of interest" description="Disordered" evidence="9">
    <location>
        <begin position="745"/>
        <end position="771"/>
    </location>
</feature>
<feature type="compositionally biased region" description="Low complexity" evidence="9">
    <location>
        <begin position="27"/>
        <end position="36"/>
    </location>
</feature>
<dbReference type="InterPro" id="IPR034732">
    <property type="entry name" value="EPHD"/>
</dbReference>
<dbReference type="Proteomes" id="UP000222788">
    <property type="component" value="Unassembled WGS sequence"/>
</dbReference>
<gene>
    <name evidence="12" type="primary">NTO1</name>
    <name evidence="12" type="ORF">CFIMG_005786RAa</name>
</gene>
<feature type="region of interest" description="Disordered" evidence="9">
    <location>
        <begin position="136"/>
        <end position="222"/>
    </location>
</feature>
<dbReference type="EMBL" id="APWK03000173">
    <property type="protein sequence ID" value="PHH49713.1"/>
    <property type="molecule type" value="Genomic_DNA"/>
</dbReference>
<feature type="region of interest" description="Disordered" evidence="9">
    <location>
        <begin position="1454"/>
        <end position="1504"/>
    </location>
</feature>